<name>L1I4I1_GUITC</name>
<dbReference type="EMBL" id="JH993572">
    <property type="protein sequence ID" value="EKX30769.1"/>
    <property type="molecule type" value="Genomic_DNA"/>
</dbReference>
<feature type="non-terminal residue" evidence="2">
    <location>
        <position position="425"/>
    </location>
</feature>
<dbReference type="Proteomes" id="UP000011087">
    <property type="component" value="Unassembled WGS sequence"/>
</dbReference>
<feature type="signal peptide" evidence="1">
    <location>
        <begin position="1"/>
        <end position="31"/>
    </location>
</feature>
<dbReference type="KEGG" id="gtt:GUITHDRAFT_149681"/>
<evidence type="ECO:0000313" key="4">
    <source>
        <dbReference type="Proteomes" id="UP000011087"/>
    </source>
</evidence>
<dbReference type="PaxDb" id="55529-EKX30769"/>
<dbReference type="EnsemblProtists" id="EKX30769">
    <property type="protein sequence ID" value="EKX30769"/>
    <property type="gene ID" value="GUITHDRAFT_149681"/>
</dbReference>
<gene>
    <name evidence="2" type="ORF">GUITHDRAFT_149681</name>
</gene>
<feature type="chain" id="PRO_5008769608" evidence="1">
    <location>
        <begin position="32"/>
        <end position="425"/>
    </location>
</feature>
<protein>
    <submittedName>
        <fullName evidence="2 3">Uncharacterized protein</fullName>
    </submittedName>
</protein>
<keyword evidence="4" id="KW-1185">Reference proteome</keyword>
<evidence type="ECO:0000313" key="3">
    <source>
        <dbReference type="EnsemblProtists" id="EKX30769"/>
    </source>
</evidence>
<evidence type="ECO:0000256" key="1">
    <source>
        <dbReference type="SAM" id="SignalP"/>
    </source>
</evidence>
<dbReference type="AlphaFoldDB" id="L1I4I1"/>
<accession>L1I4I1</accession>
<reference evidence="4" key="2">
    <citation type="submission" date="2012-11" db="EMBL/GenBank/DDBJ databases">
        <authorList>
            <person name="Kuo A."/>
            <person name="Curtis B.A."/>
            <person name="Tanifuji G."/>
            <person name="Burki F."/>
            <person name="Gruber A."/>
            <person name="Irimia M."/>
            <person name="Maruyama S."/>
            <person name="Arias M.C."/>
            <person name="Ball S.G."/>
            <person name="Gile G.H."/>
            <person name="Hirakawa Y."/>
            <person name="Hopkins J.F."/>
            <person name="Rensing S.A."/>
            <person name="Schmutz J."/>
            <person name="Symeonidi A."/>
            <person name="Elias M."/>
            <person name="Eveleigh R.J."/>
            <person name="Herman E.K."/>
            <person name="Klute M.J."/>
            <person name="Nakayama T."/>
            <person name="Obornik M."/>
            <person name="Reyes-Prieto A."/>
            <person name="Armbrust E.V."/>
            <person name="Aves S.J."/>
            <person name="Beiko R.G."/>
            <person name="Coutinho P."/>
            <person name="Dacks J.B."/>
            <person name="Durnford D.G."/>
            <person name="Fast N.M."/>
            <person name="Green B.R."/>
            <person name="Grisdale C."/>
            <person name="Hempe F."/>
            <person name="Henrissat B."/>
            <person name="Hoppner M.P."/>
            <person name="Ishida K.-I."/>
            <person name="Kim E."/>
            <person name="Koreny L."/>
            <person name="Kroth P.G."/>
            <person name="Liu Y."/>
            <person name="Malik S.-B."/>
            <person name="Maier U.G."/>
            <person name="McRose D."/>
            <person name="Mock T."/>
            <person name="Neilson J.A."/>
            <person name="Onodera N.T."/>
            <person name="Poole A.M."/>
            <person name="Pritham E.J."/>
            <person name="Richards T.A."/>
            <person name="Rocap G."/>
            <person name="Roy S.W."/>
            <person name="Sarai C."/>
            <person name="Schaack S."/>
            <person name="Shirato S."/>
            <person name="Slamovits C.H."/>
            <person name="Spencer D.F."/>
            <person name="Suzuki S."/>
            <person name="Worden A.Z."/>
            <person name="Zauner S."/>
            <person name="Barry K."/>
            <person name="Bell C."/>
            <person name="Bharti A.K."/>
            <person name="Crow J.A."/>
            <person name="Grimwood J."/>
            <person name="Kramer R."/>
            <person name="Lindquist E."/>
            <person name="Lucas S."/>
            <person name="Salamov A."/>
            <person name="McFadden G.I."/>
            <person name="Lane C.E."/>
            <person name="Keeling P.J."/>
            <person name="Gray M.W."/>
            <person name="Grigoriev I.V."/>
            <person name="Archibald J.M."/>
        </authorList>
    </citation>
    <scope>NUCLEOTIDE SEQUENCE</scope>
    <source>
        <strain evidence="4">CCMP2712</strain>
    </source>
</reference>
<evidence type="ECO:0000313" key="2">
    <source>
        <dbReference type="EMBL" id="EKX30769.1"/>
    </source>
</evidence>
<organism evidence="2">
    <name type="scientific">Guillardia theta (strain CCMP2712)</name>
    <name type="common">Cryptophyte</name>
    <dbReference type="NCBI Taxonomy" id="905079"/>
    <lineage>
        <taxon>Eukaryota</taxon>
        <taxon>Cryptophyceae</taxon>
        <taxon>Pyrenomonadales</taxon>
        <taxon>Geminigeraceae</taxon>
        <taxon>Guillardia</taxon>
    </lineage>
</organism>
<dbReference type="HOGENOM" id="CLU_646554_0_0_1"/>
<dbReference type="GeneID" id="17287489"/>
<sequence length="425" mass="48027">MPAATLSRSFWQAMALSPLYLFLLPPHTATSSDMPGCTWHEDRPTGVSDASWTLGLRGGSDWHKRITKETYDILNKSELIEEWRRNDTRDGGSGRRPLLMADTLLLIAKLHHERYTDSKGQPKPDEVSLLYRQPVACSDNRTYGVWTNFHLDKPCMLLRANTLGIGGMKLGEFCRRGEKGRFRFARQDTWSRAGINVDCVLDVNLPGNFFFGAGVRDILENSTGRVIGMEDMRVELAKVMDAYGEKWVDGYGQLQNHCLLKITVWCSIDAVYSYEVEQRMLQEDFLERLTALLTERLHWKLEAAAQQQQVMEEREELRLQWHAKPLAVSLGDCEVCGTKYLNHVVLTDQESIDNAERQVDPRLLNVTYDGAIPLDLRVGSSRSTTFNKLIYSSGPGKILALLGAGGDRGTEDCPPPCQLGFRRRG</sequence>
<reference evidence="3" key="3">
    <citation type="submission" date="2015-06" db="UniProtKB">
        <authorList>
            <consortium name="EnsemblProtists"/>
        </authorList>
    </citation>
    <scope>IDENTIFICATION</scope>
</reference>
<proteinExistence type="predicted"/>
<keyword evidence="1" id="KW-0732">Signal</keyword>
<reference evidence="2 4" key="1">
    <citation type="journal article" date="2012" name="Nature">
        <title>Algal genomes reveal evolutionary mosaicism and the fate of nucleomorphs.</title>
        <authorList>
            <consortium name="DOE Joint Genome Institute"/>
            <person name="Curtis B.A."/>
            <person name="Tanifuji G."/>
            <person name="Burki F."/>
            <person name="Gruber A."/>
            <person name="Irimia M."/>
            <person name="Maruyama S."/>
            <person name="Arias M.C."/>
            <person name="Ball S.G."/>
            <person name="Gile G.H."/>
            <person name="Hirakawa Y."/>
            <person name="Hopkins J.F."/>
            <person name="Kuo A."/>
            <person name="Rensing S.A."/>
            <person name="Schmutz J."/>
            <person name="Symeonidi A."/>
            <person name="Elias M."/>
            <person name="Eveleigh R.J."/>
            <person name="Herman E.K."/>
            <person name="Klute M.J."/>
            <person name="Nakayama T."/>
            <person name="Obornik M."/>
            <person name="Reyes-Prieto A."/>
            <person name="Armbrust E.V."/>
            <person name="Aves S.J."/>
            <person name="Beiko R.G."/>
            <person name="Coutinho P."/>
            <person name="Dacks J.B."/>
            <person name="Durnford D.G."/>
            <person name="Fast N.M."/>
            <person name="Green B.R."/>
            <person name="Grisdale C.J."/>
            <person name="Hempel F."/>
            <person name="Henrissat B."/>
            <person name="Hoppner M.P."/>
            <person name="Ishida K."/>
            <person name="Kim E."/>
            <person name="Koreny L."/>
            <person name="Kroth P.G."/>
            <person name="Liu Y."/>
            <person name="Malik S.B."/>
            <person name="Maier U.G."/>
            <person name="McRose D."/>
            <person name="Mock T."/>
            <person name="Neilson J.A."/>
            <person name="Onodera N.T."/>
            <person name="Poole A.M."/>
            <person name="Pritham E.J."/>
            <person name="Richards T.A."/>
            <person name="Rocap G."/>
            <person name="Roy S.W."/>
            <person name="Sarai C."/>
            <person name="Schaack S."/>
            <person name="Shirato S."/>
            <person name="Slamovits C.H."/>
            <person name="Spencer D.F."/>
            <person name="Suzuki S."/>
            <person name="Worden A.Z."/>
            <person name="Zauner S."/>
            <person name="Barry K."/>
            <person name="Bell C."/>
            <person name="Bharti A.K."/>
            <person name="Crow J.A."/>
            <person name="Grimwood J."/>
            <person name="Kramer R."/>
            <person name="Lindquist E."/>
            <person name="Lucas S."/>
            <person name="Salamov A."/>
            <person name="McFadden G.I."/>
            <person name="Lane C.E."/>
            <person name="Keeling P.J."/>
            <person name="Gray M.W."/>
            <person name="Grigoriev I.V."/>
            <person name="Archibald J.M."/>
        </authorList>
    </citation>
    <scope>NUCLEOTIDE SEQUENCE</scope>
    <source>
        <strain evidence="2 4">CCMP2712</strain>
    </source>
</reference>
<dbReference type="RefSeq" id="XP_005817749.1">
    <property type="nucleotide sequence ID" value="XM_005817692.1"/>
</dbReference>